<sequence>MVGQARMELLPELKIPIEVGQNIEKSQKELLFLACDQL</sequence>
<dbReference type="Gramene" id="Solyc10g039240.1.1">
    <property type="protein sequence ID" value="Solyc10g039240.1.1"/>
    <property type="gene ID" value="Solyc10g039240.1"/>
</dbReference>
<keyword evidence="2" id="KW-1185">Reference proteome</keyword>
<reference evidence="1" key="1">
    <citation type="journal article" date="2012" name="Nature">
        <title>The tomato genome sequence provides insights into fleshy fruit evolution.</title>
        <authorList>
            <consortium name="Tomato Genome Consortium"/>
        </authorList>
    </citation>
    <scope>NUCLEOTIDE SEQUENCE [LARGE SCALE GENOMIC DNA]</scope>
    <source>
        <strain evidence="1">cv. Heinz 1706</strain>
    </source>
</reference>
<protein>
    <submittedName>
        <fullName evidence="1">Uncharacterized protein</fullName>
    </submittedName>
</protein>
<evidence type="ECO:0000313" key="2">
    <source>
        <dbReference type="Proteomes" id="UP000004994"/>
    </source>
</evidence>
<proteinExistence type="predicted"/>
<dbReference type="HOGENOM" id="CLU_3336530_0_0_1"/>
<dbReference type="EnsemblPlants" id="Solyc10g039240.1.1">
    <property type="protein sequence ID" value="Solyc10g039240.1.1"/>
    <property type="gene ID" value="Solyc10g039240.1"/>
</dbReference>
<reference evidence="1" key="2">
    <citation type="submission" date="2015-06" db="UniProtKB">
        <authorList>
            <consortium name="EnsemblPlants"/>
        </authorList>
    </citation>
    <scope>IDENTIFICATION</scope>
    <source>
        <strain evidence="1">cv. Heinz 1706</strain>
    </source>
</reference>
<dbReference type="Proteomes" id="UP000004994">
    <property type="component" value="Chromosome 10"/>
</dbReference>
<dbReference type="InParanoid" id="K4CZE8"/>
<organism evidence="1">
    <name type="scientific">Solanum lycopersicum</name>
    <name type="common">Tomato</name>
    <name type="synonym">Lycopersicon esculentum</name>
    <dbReference type="NCBI Taxonomy" id="4081"/>
    <lineage>
        <taxon>Eukaryota</taxon>
        <taxon>Viridiplantae</taxon>
        <taxon>Streptophyta</taxon>
        <taxon>Embryophyta</taxon>
        <taxon>Tracheophyta</taxon>
        <taxon>Spermatophyta</taxon>
        <taxon>Magnoliopsida</taxon>
        <taxon>eudicotyledons</taxon>
        <taxon>Gunneridae</taxon>
        <taxon>Pentapetalae</taxon>
        <taxon>asterids</taxon>
        <taxon>lamiids</taxon>
        <taxon>Solanales</taxon>
        <taxon>Solanaceae</taxon>
        <taxon>Solanoideae</taxon>
        <taxon>Solaneae</taxon>
        <taxon>Solanum</taxon>
        <taxon>Solanum subgen. Lycopersicon</taxon>
    </lineage>
</organism>
<accession>K4CZE8</accession>
<evidence type="ECO:0000313" key="1">
    <source>
        <dbReference type="EnsemblPlants" id="Solyc10g039240.1.1"/>
    </source>
</evidence>
<name>K4CZE8_SOLLC</name>
<dbReference type="PaxDb" id="4081-Solyc10g039240.1.1"/>
<dbReference type="AlphaFoldDB" id="K4CZE8"/>